<keyword evidence="4" id="KW-0561">Oxygen transport</keyword>
<accession>A0AAV9I9C0</accession>
<dbReference type="GO" id="GO:0020037">
    <property type="term" value="F:heme binding"/>
    <property type="evidence" value="ECO:0007669"/>
    <property type="project" value="InterPro"/>
</dbReference>
<feature type="domain" description="Globin" evidence="5">
    <location>
        <begin position="5"/>
        <end position="139"/>
    </location>
</feature>
<dbReference type="GO" id="GO:0071949">
    <property type="term" value="F:FAD binding"/>
    <property type="evidence" value="ECO:0007669"/>
    <property type="project" value="TreeGrafter"/>
</dbReference>
<dbReference type="GO" id="GO:0019825">
    <property type="term" value="F:oxygen binding"/>
    <property type="evidence" value="ECO:0007669"/>
    <property type="project" value="InterPro"/>
</dbReference>
<dbReference type="Proteomes" id="UP001300502">
    <property type="component" value="Unassembled WGS sequence"/>
</dbReference>
<proteinExistence type="inferred from homology"/>
<evidence type="ECO:0000256" key="4">
    <source>
        <dbReference type="RuleBase" id="RU000356"/>
    </source>
</evidence>
<keyword evidence="4" id="KW-0813">Transport</keyword>
<dbReference type="GO" id="GO:0046210">
    <property type="term" value="P:nitric oxide catabolic process"/>
    <property type="evidence" value="ECO:0007669"/>
    <property type="project" value="TreeGrafter"/>
</dbReference>
<evidence type="ECO:0000256" key="2">
    <source>
        <dbReference type="ARBA" id="ARBA00022723"/>
    </source>
</evidence>
<dbReference type="Pfam" id="PF00042">
    <property type="entry name" value="Globin"/>
    <property type="match status" value="1"/>
</dbReference>
<dbReference type="CDD" id="cd12131">
    <property type="entry name" value="HGbI-like"/>
    <property type="match status" value="1"/>
</dbReference>
<dbReference type="Gene3D" id="1.10.490.10">
    <property type="entry name" value="Globins"/>
    <property type="match status" value="1"/>
</dbReference>
<dbReference type="GO" id="GO:0005344">
    <property type="term" value="F:oxygen carrier activity"/>
    <property type="evidence" value="ECO:0007669"/>
    <property type="project" value="UniProtKB-KW"/>
</dbReference>
<dbReference type="PANTHER" id="PTHR43396:SF3">
    <property type="entry name" value="FLAVOHEMOPROTEIN"/>
    <property type="match status" value="1"/>
</dbReference>
<dbReference type="PROSITE" id="PS01033">
    <property type="entry name" value="GLOBIN"/>
    <property type="match status" value="1"/>
</dbReference>
<keyword evidence="7" id="KW-1185">Reference proteome</keyword>
<name>A0AAV9I9C0_9RHOD</name>
<evidence type="ECO:0000259" key="5">
    <source>
        <dbReference type="PROSITE" id="PS01033"/>
    </source>
</evidence>
<keyword evidence="2" id="KW-0479">Metal-binding</keyword>
<dbReference type="EMBL" id="JANCYU010000020">
    <property type="protein sequence ID" value="KAK4523841.1"/>
    <property type="molecule type" value="Genomic_DNA"/>
</dbReference>
<reference evidence="6 7" key="1">
    <citation type="submission" date="2022-07" db="EMBL/GenBank/DDBJ databases">
        <title>Genome-wide signatures of adaptation to extreme environments.</title>
        <authorList>
            <person name="Cho C.H."/>
            <person name="Yoon H.S."/>
        </authorList>
    </citation>
    <scope>NUCLEOTIDE SEQUENCE [LARGE SCALE GENOMIC DNA]</scope>
    <source>
        <strain evidence="6 7">108.79 E11</strain>
    </source>
</reference>
<keyword evidence="1 4" id="KW-0349">Heme</keyword>
<dbReference type="AlphaFoldDB" id="A0AAV9I9C0"/>
<evidence type="ECO:0000313" key="6">
    <source>
        <dbReference type="EMBL" id="KAK4523841.1"/>
    </source>
</evidence>
<dbReference type="GO" id="GO:0008941">
    <property type="term" value="F:nitric oxide dioxygenase NAD(P)H activity"/>
    <property type="evidence" value="ECO:0007669"/>
    <property type="project" value="TreeGrafter"/>
</dbReference>
<dbReference type="SUPFAM" id="SSF46458">
    <property type="entry name" value="Globin-like"/>
    <property type="match status" value="1"/>
</dbReference>
<dbReference type="InterPro" id="IPR000971">
    <property type="entry name" value="Globin"/>
</dbReference>
<dbReference type="InterPro" id="IPR009050">
    <property type="entry name" value="Globin-like_sf"/>
</dbReference>
<evidence type="ECO:0000313" key="7">
    <source>
        <dbReference type="Proteomes" id="UP001300502"/>
    </source>
</evidence>
<evidence type="ECO:0000256" key="1">
    <source>
        <dbReference type="ARBA" id="ARBA00022617"/>
    </source>
</evidence>
<comment type="caution">
    <text evidence="6">The sequence shown here is derived from an EMBL/GenBank/DDBJ whole genome shotgun (WGS) entry which is preliminary data.</text>
</comment>
<dbReference type="GO" id="GO:0046872">
    <property type="term" value="F:metal ion binding"/>
    <property type="evidence" value="ECO:0007669"/>
    <property type="project" value="UniProtKB-KW"/>
</dbReference>
<organism evidence="6 7">
    <name type="scientific">Galdieria yellowstonensis</name>
    <dbReference type="NCBI Taxonomy" id="3028027"/>
    <lineage>
        <taxon>Eukaryota</taxon>
        <taxon>Rhodophyta</taxon>
        <taxon>Bangiophyceae</taxon>
        <taxon>Galdieriales</taxon>
        <taxon>Galdieriaceae</taxon>
        <taxon>Galdieria</taxon>
    </lineage>
</organism>
<protein>
    <recommendedName>
        <fullName evidence="5">Globin domain-containing protein</fullName>
    </recommendedName>
</protein>
<gene>
    <name evidence="6" type="ORF">GAYE_SCF00G1737</name>
</gene>
<evidence type="ECO:0000256" key="3">
    <source>
        <dbReference type="ARBA" id="ARBA00023004"/>
    </source>
</evidence>
<dbReference type="PANTHER" id="PTHR43396">
    <property type="entry name" value="FLAVOHEMOPROTEIN"/>
    <property type="match status" value="1"/>
</dbReference>
<sequence length="378" mass="43773">MVKETLRKEDIELVQQSWRQLDNMHQEIGDAFYNILFETYPSVKPLFRSDMEKQKKLLVHMIDKGVKLLDNTEKLESALYNLGKRHIKYGVKEEHFPCVGDTLVKVLAKFLGDHFDEDTAKAWNAVYDYWLFPSTCDIREILWLMQIPPHLPYHSVGFRRLRRIVNEAYLTSFINSLYPHTLRVDEEWNSRGLSVEDFRVTLKGALAEVVSSREKLASFELLRNVTEEEEEKFLLSLSLKRQGDMVVSKRKRQPSNLHKETTPTQLGQEMLRKMDERVSSFITSNPSVLPIVNEIEVRVLALYPVGGYIVLDTPFELFLARGVAQFYGFISHTRSSSGNDEEPGRFVLFLERGNIDTNKSPPVYLTSILSSNMESAFR</sequence>
<dbReference type="GO" id="GO:0071500">
    <property type="term" value="P:cellular response to nitrosative stress"/>
    <property type="evidence" value="ECO:0007669"/>
    <property type="project" value="TreeGrafter"/>
</dbReference>
<dbReference type="InterPro" id="IPR012292">
    <property type="entry name" value="Globin/Proto"/>
</dbReference>
<comment type="similarity">
    <text evidence="4">Belongs to the globin family.</text>
</comment>
<keyword evidence="3" id="KW-0408">Iron</keyword>